<keyword evidence="3" id="KW-1185">Reference proteome</keyword>
<evidence type="ECO:0000313" key="2">
    <source>
        <dbReference type="EMBL" id="KAK9200989.1"/>
    </source>
</evidence>
<dbReference type="InterPro" id="IPR056924">
    <property type="entry name" value="SH3_Tf2-1"/>
</dbReference>
<dbReference type="PANTHER" id="PTHR46148:SF52">
    <property type="entry name" value="OS04G0603800 PROTEIN"/>
    <property type="match status" value="1"/>
</dbReference>
<feature type="domain" description="Tf2-1-like SH3-like" evidence="1">
    <location>
        <begin position="17"/>
        <end position="82"/>
    </location>
</feature>
<sequence>MQQKANAHRRELELQVGDQVLVKLQPYRQISVANRLSNKLAKRYYGPFRVMERIGAVAYRLDLPPDSKIHPVFHISLLKPFHGQDTSQVHSLPSESYNNQPMSVPIAICAQRQVLVHGSPQSQILVQWQDCAPENATCEALSEFTKQYPNFHLEDKVIPQGVEGDTTPILQLDKPNSASSINSEEKAQANSTVVFVRIRAESCVGEDSDGGGNGVAMEAQEGEFVEQTAVSVWLIDEV</sequence>
<accession>A0AAP0QNB8</accession>
<name>A0AAP0QNB8_9ROSI</name>
<gene>
    <name evidence="2" type="ORF">WN944_016190</name>
</gene>
<reference evidence="2 3" key="1">
    <citation type="submission" date="2024-05" db="EMBL/GenBank/DDBJ databases">
        <title>Haplotype-resolved chromosome-level genome assembly of Huyou (Citrus changshanensis).</title>
        <authorList>
            <person name="Miao C."/>
            <person name="Chen W."/>
            <person name="Wu Y."/>
            <person name="Wang L."/>
            <person name="Zhao S."/>
            <person name="Grierson D."/>
            <person name="Xu C."/>
            <person name="Chen K."/>
        </authorList>
    </citation>
    <scope>NUCLEOTIDE SEQUENCE [LARGE SCALE GENOMIC DNA]</scope>
    <source>
        <strain evidence="2">01-14</strain>
        <tissue evidence="2">Leaf</tissue>
    </source>
</reference>
<evidence type="ECO:0000313" key="3">
    <source>
        <dbReference type="Proteomes" id="UP001428341"/>
    </source>
</evidence>
<evidence type="ECO:0000259" key="1">
    <source>
        <dbReference type="Pfam" id="PF24626"/>
    </source>
</evidence>
<dbReference type="PANTHER" id="PTHR46148">
    <property type="entry name" value="CHROMO DOMAIN-CONTAINING PROTEIN"/>
    <property type="match status" value="1"/>
</dbReference>
<organism evidence="2 3">
    <name type="scientific">Citrus x changshan-huyou</name>
    <dbReference type="NCBI Taxonomy" id="2935761"/>
    <lineage>
        <taxon>Eukaryota</taxon>
        <taxon>Viridiplantae</taxon>
        <taxon>Streptophyta</taxon>
        <taxon>Embryophyta</taxon>
        <taxon>Tracheophyta</taxon>
        <taxon>Spermatophyta</taxon>
        <taxon>Magnoliopsida</taxon>
        <taxon>eudicotyledons</taxon>
        <taxon>Gunneridae</taxon>
        <taxon>Pentapetalae</taxon>
        <taxon>rosids</taxon>
        <taxon>malvids</taxon>
        <taxon>Sapindales</taxon>
        <taxon>Rutaceae</taxon>
        <taxon>Aurantioideae</taxon>
        <taxon>Citrus</taxon>
    </lineage>
</organism>
<comment type="caution">
    <text evidence="2">The sequence shown here is derived from an EMBL/GenBank/DDBJ whole genome shotgun (WGS) entry which is preliminary data.</text>
</comment>
<proteinExistence type="predicted"/>
<dbReference type="Pfam" id="PF24626">
    <property type="entry name" value="SH3_Tf2-1"/>
    <property type="match status" value="1"/>
</dbReference>
<dbReference type="AlphaFoldDB" id="A0AAP0QNB8"/>
<dbReference type="EMBL" id="JBCGBO010000005">
    <property type="protein sequence ID" value="KAK9200989.1"/>
    <property type="molecule type" value="Genomic_DNA"/>
</dbReference>
<protein>
    <recommendedName>
        <fullName evidence="1">Tf2-1-like SH3-like domain-containing protein</fullName>
    </recommendedName>
</protein>
<dbReference type="Proteomes" id="UP001428341">
    <property type="component" value="Unassembled WGS sequence"/>
</dbReference>